<feature type="transmembrane region" description="Helical" evidence="10">
    <location>
        <begin position="295"/>
        <end position="313"/>
    </location>
</feature>
<evidence type="ECO:0000256" key="4">
    <source>
        <dbReference type="ARBA" id="ARBA00022692"/>
    </source>
</evidence>
<evidence type="ECO:0000256" key="3">
    <source>
        <dbReference type="ARBA" id="ARBA00022538"/>
    </source>
</evidence>
<dbReference type="GO" id="GO:0006885">
    <property type="term" value="P:regulation of pH"/>
    <property type="evidence" value="ECO:0007669"/>
    <property type="project" value="TreeGrafter"/>
</dbReference>
<dbReference type="GO" id="GO:0012505">
    <property type="term" value="C:endomembrane system"/>
    <property type="evidence" value="ECO:0007669"/>
    <property type="project" value="TreeGrafter"/>
</dbReference>
<dbReference type="GO" id="GO:1902600">
    <property type="term" value="P:proton transmembrane transport"/>
    <property type="evidence" value="ECO:0007669"/>
    <property type="project" value="InterPro"/>
</dbReference>
<dbReference type="Gene3D" id="1.20.1530.20">
    <property type="match status" value="1"/>
</dbReference>
<feature type="domain" description="Cation/H+ exchanger transmembrane" evidence="11">
    <location>
        <begin position="31"/>
        <end position="410"/>
    </location>
</feature>
<evidence type="ECO:0000256" key="10">
    <source>
        <dbReference type="SAM" id="Phobius"/>
    </source>
</evidence>
<evidence type="ECO:0000313" key="14">
    <source>
        <dbReference type="EMBL" id="GKV27480.1"/>
    </source>
</evidence>
<protein>
    <recommendedName>
        <fullName evidence="16">Cation/H+ exchanger domain-containing protein</fullName>
    </recommendedName>
</protein>
<feature type="transmembrane region" description="Helical" evidence="10">
    <location>
        <begin position="248"/>
        <end position="275"/>
    </location>
</feature>
<feature type="transmembrane region" description="Helical" evidence="10">
    <location>
        <begin position="21"/>
        <end position="39"/>
    </location>
</feature>
<dbReference type="InterPro" id="IPR006153">
    <property type="entry name" value="Cation/H_exchanger_TM"/>
</dbReference>
<evidence type="ECO:0000259" key="11">
    <source>
        <dbReference type="Pfam" id="PF00999"/>
    </source>
</evidence>
<name>A0AAV5KS61_9ROSI</name>
<evidence type="ECO:0000256" key="6">
    <source>
        <dbReference type="ARBA" id="ARBA00022989"/>
    </source>
</evidence>
<dbReference type="GO" id="GO:0015297">
    <property type="term" value="F:antiporter activity"/>
    <property type="evidence" value="ECO:0007669"/>
    <property type="project" value="InterPro"/>
</dbReference>
<organism evidence="14 15">
    <name type="scientific">Rubroshorea leprosula</name>
    <dbReference type="NCBI Taxonomy" id="152421"/>
    <lineage>
        <taxon>Eukaryota</taxon>
        <taxon>Viridiplantae</taxon>
        <taxon>Streptophyta</taxon>
        <taxon>Embryophyta</taxon>
        <taxon>Tracheophyta</taxon>
        <taxon>Spermatophyta</taxon>
        <taxon>Magnoliopsida</taxon>
        <taxon>eudicotyledons</taxon>
        <taxon>Gunneridae</taxon>
        <taxon>Pentapetalae</taxon>
        <taxon>rosids</taxon>
        <taxon>malvids</taxon>
        <taxon>Malvales</taxon>
        <taxon>Dipterocarpaceae</taxon>
        <taxon>Rubroshorea</taxon>
    </lineage>
</organism>
<evidence type="ECO:0000256" key="2">
    <source>
        <dbReference type="ARBA" id="ARBA00022448"/>
    </source>
</evidence>
<feature type="transmembrane region" description="Helical" evidence="10">
    <location>
        <begin position="392"/>
        <end position="413"/>
    </location>
</feature>
<reference evidence="14 15" key="1">
    <citation type="journal article" date="2021" name="Commun. Biol.">
        <title>The genome of Shorea leprosula (Dipterocarpaceae) highlights the ecological relevance of drought in aseasonal tropical rainforests.</title>
        <authorList>
            <person name="Ng K.K.S."/>
            <person name="Kobayashi M.J."/>
            <person name="Fawcett J.A."/>
            <person name="Hatakeyama M."/>
            <person name="Paape T."/>
            <person name="Ng C.H."/>
            <person name="Ang C.C."/>
            <person name="Tnah L.H."/>
            <person name="Lee C.T."/>
            <person name="Nishiyama T."/>
            <person name="Sese J."/>
            <person name="O'Brien M.J."/>
            <person name="Copetti D."/>
            <person name="Mohd Noor M.I."/>
            <person name="Ong R.C."/>
            <person name="Putra M."/>
            <person name="Sireger I.Z."/>
            <person name="Indrioko S."/>
            <person name="Kosugi Y."/>
            <person name="Izuno A."/>
            <person name="Isagi Y."/>
            <person name="Lee S.L."/>
            <person name="Shimizu K.K."/>
        </authorList>
    </citation>
    <scope>NUCLEOTIDE SEQUENCE [LARGE SCALE GENOMIC DNA]</scope>
    <source>
        <strain evidence="14">214</strain>
    </source>
</reference>
<sequence>MEATDEIVCRPIDAINPMIGTSFQVACILVVSHIFHLLLKPLGQPGPVAQLLAGIVVGPSLLSRIDKVKEFFLQASSAKYYQFFSLMCRILFMFSIGLETDVAYLWRNLRVESTIAGGGSILAIILGASVSWFLIHALKIVKSYFSFVLFFIAVLANSASPVVIRLVSELKFETSQVGRLAIYSSLINEMYCIFVVSFIKSFSGWRKIGNAVLTGSSFVLIIFLNKYFANWFNKRNLNNIYLTNSEAFVILFLLVSLSIFMEWGGFSSIMICFLLGMLFPREGKTFRTLMQKLSYTVNTFIVPVYLGYTGFQFDVSNLGDKVKLLVIALTIVLSTACKIAGTLAACYYLKIPWNDGKILSFALNLKGNFDLVLLNVATSAPDDQWWTPEIHSLFLTIIVLNTIILGPVVACLLNNEKVFSMYHSCLETIHPDTELRLICCVYSPRHVSGHFCLISALSGSSTAPITPYLMHLVELPKKKKTKLMYHQLEDGGQFSDEEDYGKNDALEINDAIDSFTSETKIMLRQGKVVSVFSNIYEDVCNGAEDLRSSIILLPFHKHQRIDGQLEGGKVGIRPTNQKVLRHAPCSVGIFVDRSQTGFQQPHGSQSVQNIATLFFGGPDDREALACSKRVALHAQARLTVVRFLHSAAAGGEASWINNASHKNEEVIMAISNQGTENEIDNAVIESFKNSFVSTGKVGYVEKYVNDGVQTATVLREIGDMYNLFIVGRGGRGHCPLTTGMSDWEECPELGLVGDLLASSDMNINSSVLVIQRHRGSETDTGIIDD</sequence>
<evidence type="ECO:0000256" key="5">
    <source>
        <dbReference type="ARBA" id="ARBA00022958"/>
    </source>
</evidence>
<dbReference type="Proteomes" id="UP001054252">
    <property type="component" value="Unassembled WGS sequence"/>
</dbReference>
<feature type="transmembrane region" description="Helical" evidence="10">
    <location>
        <begin position="147"/>
        <end position="168"/>
    </location>
</feature>
<evidence type="ECO:0000259" key="13">
    <source>
        <dbReference type="Pfam" id="PF23259"/>
    </source>
</evidence>
<dbReference type="InterPro" id="IPR057291">
    <property type="entry name" value="CHX17_2nd"/>
</dbReference>
<dbReference type="InterPro" id="IPR057290">
    <property type="entry name" value="CHX17_C"/>
</dbReference>
<evidence type="ECO:0000256" key="7">
    <source>
        <dbReference type="ARBA" id="ARBA00023065"/>
    </source>
</evidence>
<keyword evidence="15" id="KW-1185">Reference proteome</keyword>
<dbReference type="GO" id="GO:0006813">
    <property type="term" value="P:potassium ion transport"/>
    <property type="evidence" value="ECO:0007669"/>
    <property type="project" value="UniProtKB-KW"/>
</dbReference>
<comment type="similarity">
    <text evidence="9">Belongs to the monovalent cation:proton antiporter 2 (CPA2) transporter (TC 2.A.37) family. CHX (TC 2.A.37.4) subfamily.</text>
</comment>
<dbReference type="Pfam" id="PF00999">
    <property type="entry name" value="Na_H_Exchanger"/>
    <property type="match status" value="1"/>
</dbReference>
<evidence type="ECO:0000259" key="12">
    <source>
        <dbReference type="Pfam" id="PF23256"/>
    </source>
</evidence>
<proteinExistence type="inferred from homology"/>
<dbReference type="PANTHER" id="PTHR32468">
    <property type="entry name" value="CATION/H + ANTIPORTER"/>
    <property type="match status" value="1"/>
</dbReference>
<feature type="transmembrane region" description="Helical" evidence="10">
    <location>
        <begin position="180"/>
        <end position="199"/>
    </location>
</feature>
<dbReference type="Pfam" id="PF23256">
    <property type="entry name" value="CHX17_2nd"/>
    <property type="match status" value="1"/>
</dbReference>
<evidence type="ECO:0008006" key="16">
    <source>
        <dbReference type="Google" id="ProtNLM"/>
    </source>
</evidence>
<dbReference type="Pfam" id="PF23259">
    <property type="entry name" value="CHX17_C"/>
    <property type="match status" value="1"/>
</dbReference>
<keyword evidence="7" id="KW-0406">Ion transport</keyword>
<dbReference type="GO" id="GO:0016020">
    <property type="term" value="C:membrane"/>
    <property type="evidence" value="ECO:0007669"/>
    <property type="project" value="UniProtKB-SubCell"/>
</dbReference>
<evidence type="ECO:0000313" key="15">
    <source>
        <dbReference type="Proteomes" id="UP001054252"/>
    </source>
</evidence>
<keyword evidence="3" id="KW-0633">Potassium transport</keyword>
<feature type="domain" description="Cation/H(+) antiporter central" evidence="12">
    <location>
        <begin position="468"/>
        <end position="600"/>
    </location>
</feature>
<gene>
    <name evidence="14" type="ORF">SLEP1_g36652</name>
</gene>
<keyword evidence="4 10" id="KW-0812">Transmembrane</keyword>
<evidence type="ECO:0000256" key="9">
    <source>
        <dbReference type="ARBA" id="ARBA00038341"/>
    </source>
</evidence>
<feature type="transmembrane region" description="Helical" evidence="10">
    <location>
        <begin position="45"/>
        <end position="62"/>
    </location>
</feature>
<keyword evidence="2" id="KW-0813">Transport</keyword>
<feature type="transmembrane region" description="Helical" evidence="10">
    <location>
        <begin position="113"/>
        <end position="135"/>
    </location>
</feature>
<evidence type="ECO:0000256" key="1">
    <source>
        <dbReference type="ARBA" id="ARBA00004141"/>
    </source>
</evidence>
<comment type="caution">
    <text evidence="14">The sequence shown here is derived from an EMBL/GenBank/DDBJ whole genome shotgun (WGS) entry which is preliminary data.</text>
</comment>
<dbReference type="AlphaFoldDB" id="A0AAV5KS61"/>
<evidence type="ECO:0000256" key="8">
    <source>
        <dbReference type="ARBA" id="ARBA00023136"/>
    </source>
</evidence>
<feature type="transmembrane region" description="Helical" evidence="10">
    <location>
        <begin position="325"/>
        <end position="349"/>
    </location>
</feature>
<feature type="transmembrane region" description="Helical" evidence="10">
    <location>
        <begin position="211"/>
        <end position="228"/>
    </location>
</feature>
<keyword evidence="6 10" id="KW-1133">Transmembrane helix</keyword>
<feature type="transmembrane region" description="Helical" evidence="10">
    <location>
        <begin position="83"/>
        <end position="107"/>
    </location>
</feature>
<dbReference type="InterPro" id="IPR038770">
    <property type="entry name" value="Na+/solute_symporter_sf"/>
</dbReference>
<feature type="domain" description="Cation/H(+) antiporter C-terminal" evidence="13">
    <location>
        <begin position="610"/>
        <end position="775"/>
    </location>
</feature>
<dbReference type="InterPro" id="IPR050794">
    <property type="entry name" value="CPA2_transporter"/>
</dbReference>
<keyword evidence="8 10" id="KW-0472">Membrane</keyword>
<accession>A0AAV5KS61</accession>
<dbReference type="PANTHER" id="PTHR32468:SF18">
    <property type="entry name" value="CATION_H(+) ANTIPORTER 1"/>
    <property type="match status" value="1"/>
</dbReference>
<dbReference type="EMBL" id="BPVZ01000076">
    <property type="protein sequence ID" value="GKV27480.1"/>
    <property type="molecule type" value="Genomic_DNA"/>
</dbReference>
<comment type="subcellular location">
    <subcellularLocation>
        <location evidence="1">Membrane</location>
        <topology evidence="1">Multi-pass membrane protein</topology>
    </subcellularLocation>
</comment>
<keyword evidence="5" id="KW-0630">Potassium</keyword>